<dbReference type="PANTHER" id="PTHR31912:SF34">
    <property type="entry name" value="NOTOCHORD-RELATED PROTEIN"/>
    <property type="match status" value="1"/>
</dbReference>
<dbReference type="InParanoid" id="A0A067PKQ7"/>
<feature type="region of interest" description="Disordered" evidence="1">
    <location>
        <begin position="363"/>
        <end position="429"/>
    </location>
</feature>
<evidence type="ECO:0000313" key="2">
    <source>
        <dbReference type="EMBL" id="KDQ51612.1"/>
    </source>
</evidence>
<dbReference type="Proteomes" id="UP000027265">
    <property type="component" value="Unassembled WGS sequence"/>
</dbReference>
<dbReference type="AlphaFoldDB" id="A0A067PKQ7"/>
<reference evidence="3" key="1">
    <citation type="journal article" date="2014" name="Proc. Natl. Acad. Sci. U.S.A.">
        <title>Extensive sampling of basidiomycete genomes demonstrates inadequacy of the white-rot/brown-rot paradigm for wood decay fungi.</title>
        <authorList>
            <person name="Riley R."/>
            <person name="Salamov A.A."/>
            <person name="Brown D.W."/>
            <person name="Nagy L.G."/>
            <person name="Floudas D."/>
            <person name="Held B.W."/>
            <person name="Levasseur A."/>
            <person name="Lombard V."/>
            <person name="Morin E."/>
            <person name="Otillar R."/>
            <person name="Lindquist E.A."/>
            <person name="Sun H."/>
            <person name="LaButti K.M."/>
            <person name="Schmutz J."/>
            <person name="Jabbour D."/>
            <person name="Luo H."/>
            <person name="Baker S.E."/>
            <person name="Pisabarro A.G."/>
            <person name="Walton J.D."/>
            <person name="Blanchette R.A."/>
            <person name="Henrissat B."/>
            <person name="Martin F."/>
            <person name="Cullen D."/>
            <person name="Hibbett D.S."/>
            <person name="Grigoriev I.V."/>
        </authorList>
    </citation>
    <scope>NUCLEOTIDE SEQUENCE [LARGE SCALE GENOMIC DNA]</scope>
    <source>
        <strain evidence="3">MUCL 33604</strain>
    </source>
</reference>
<accession>A0A067PKQ7</accession>
<gene>
    <name evidence="2" type="ORF">JAAARDRAFT_198890</name>
</gene>
<evidence type="ECO:0000313" key="3">
    <source>
        <dbReference type="Proteomes" id="UP000027265"/>
    </source>
</evidence>
<feature type="compositionally biased region" description="Acidic residues" evidence="1">
    <location>
        <begin position="400"/>
        <end position="413"/>
    </location>
</feature>
<sequence>MQYRNGLIGKHFKSLSQTLAFHIHGLVTTEQFTLVKAAGELGAMLWIHEIDDMNAYLADLDILINNLLDAFGNLDPLKIITKAKLHILTHLPQDIPRYGPAVCFSTEIFECFNAVFQMCSVLSNHQAPSRDIAYKNADIDRVKHLISGGYWFEDGSWIYAGKDVWEFMKHNMIMQRHFGWAPRPVLTPGSIKLPAWGKVVSVYARQSLGFRFASARQTAVLIGSWVMAHDDENNTNVIGRVAEIIQPKTSTSELAESFVTLERFSLAEALHANLGMPILRRASEAEQFVMVAPTSVLFPFNIQHDCSLDDDHFIINTHALHNAMLLRKHLPIYLTIPRPLYPNRKERHHKLLTVLRDTQLQKRAQAKLKRDEKKKLKQTQESGVLQSAPSPDKDNSLVSDSDDSEGDVGSEVEAEARVVQGGQKRQRKA</sequence>
<feature type="compositionally biased region" description="Polar residues" evidence="1">
    <location>
        <begin position="379"/>
        <end position="389"/>
    </location>
</feature>
<dbReference type="STRING" id="933084.A0A067PKQ7"/>
<keyword evidence="3" id="KW-1185">Reference proteome</keyword>
<dbReference type="OrthoDB" id="2506088at2759"/>
<dbReference type="PANTHER" id="PTHR31912">
    <property type="entry name" value="IP13529P"/>
    <property type="match status" value="1"/>
</dbReference>
<name>A0A067PKQ7_9AGAM</name>
<protein>
    <submittedName>
        <fullName evidence="2">Uncharacterized protein</fullName>
    </submittedName>
</protein>
<organism evidence="2 3">
    <name type="scientific">Jaapia argillacea MUCL 33604</name>
    <dbReference type="NCBI Taxonomy" id="933084"/>
    <lineage>
        <taxon>Eukaryota</taxon>
        <taxon>Fungi</taxon>
        <taxon>Dikarya</taxon>
        <taxon>Basidiomycota</taxon>
        <taxon>Agaricomycotina</taxon>
        <taxon>Agaricomycetes</taxon>
        <taxon>Agaricomycetidae</taxon>
        <taxon>Jaapiales</taxon>
        <taxon>Jaapiaceae</taxon>
        <taxon>Jaapia</taxon>
    </lineage>
</organism>
<dbReference type="HOGENOM" id="CLU_639450_0_0_1"/>
<evidence type="ECO:0000256" key="1">
    <source>
        <dbReference type="SAM" id="MobiDB-lite"/>
    </source>
</evidence>
<proteinExistence type="predicted"/>
<dbReference type="EMBL" id="KL197746">
    <property type="protein sequence ID" value="KDQ51612.1"/>
    <property type="molecule type" value="Genomic_DNA"/>
</dbReference>